<name>A0A0W0FD20_MONRR</name>
<evidence type="ECO:0000313" key="2">
    <source>
        <dbReference type="Proteomes" id="UP000054988"/>
    </source>
</evidence>
<dbReference type="AlphaFoldDB" id="A0A0W0FD20"/>
<comment type="caution">
    <text evidence="1">The sequence shown here is derived from an EMBL/GenBank/DDBJ whole genome shotgun (WGS) entry which is preliminary data.</text>
</comment>
<organism evidence="1 2">
    <name type="scientific">Moniliophthora roreri</name>
    <name type="common">Frosty pod rot fungus</name>
    <name type="synonym">Monilia roreri</name>
    <dbReference type="NCBI Taxonomy" id="221103"/>
    <lineage>
        <taxon>Eukaryota</taxon>
        <taxon>Fungi</taxon>
        <taxon>Dikarya</taxon>
        <taxon>Basidiomycota</taxon>
        <taxon>Agaricomycotina</taxon>
        <taxon>Agaricomycetes</taxon>
        <taxon>Agaricomycetidae</taxon>
        <taxon>Agaricales</taxon>
        <taxon>Marasmiineae</taxon>
        <taxon>Marasmiaceae</taxon>
        <taxon>Moniliophthora</taxon>
    </lineage>
</organism>
<protein>
    <submittedName>
        <fullName evidence="1">Uncharacterized protein</fullName>
    </submittedName>
</protein>
<gene>
    <name evidence="1" type="ORF">WG66_13173</name>
</gene>
<proteinExistence type="predicted"/>
<dbReference type="EMBL" id="LATX01002102">
    <property type="protein sequence ID" value="KTB34252.1"/>
    <property type="molecule type" value="Genomic_DNA"/>
</dbReference>
<dbReference type="Proteomes" id="UP000054988">
    <property type="component" value="Unassembled WGS sequence"/>
</dbReference>
<evidence type="ECO:0000313" key="1">
    <source>
        <dbReference type="EMBL" id="KTB34252.1"/>
    </source>
</evidence>
<sequence>MTCMIRTVLVNNGKNI</sequence>
<reference evidence="1 2" key="1">
    <citation type="submission" date="2015-12" db="EMBL/GenBank/DDBJ databases">
        <title>Draft genome sequence of Moniliophthora roreri, the causal agent of frosty pod rot of cacao.</title>
        <authorList>
            <person name="Aime M.C."/>
            <person name="Diaz-Valderrama J.R."/>
            <person name="Kijpornyongpan T."/>
            <person name="Phillips-Mora W."/>
        </authorList>
    </citation>
    <scope>NUCLEOTIDE SEQUENCE [LARGE SCALE GENOMIC DNA]</scope>
    <source>
        <strain evidence="1 2">MCA 2952</strain>
    </source>
</reference>
<accession>A0A0W0FD20</accession>